<gene>
    <name evidence="1" type="ORF">LTRI10_LOCUS21069</name>
</gene>
<dbReference type="Proteomes" id="UP001497516">
    <property type="component" value="Chromosome 3"/>
</dbReference>
<evidence type="ECO:0000313" key="1">
    <source>
        <dbReference type="EMBL" id="CAL1379553.1"/>
    </source>
</evidence>
<name>A0AAV2E1N5_9ROSI</name>
<protein>
    <submittedName>
        <fullName evidence="1">Uncharacterized protein</fullName>
    </submittedName>
</protein>
<proteinExistence type="predicted"/>
<organism evidence="1 2">
    <name type="scientific">Linum trigynum</name>
    <dbReference type="NCBI Taxonomy" id="586398"/>
    <lineage>
        <taxon>Eukaryota</taxon>
        <taxon>Viridiplantae</taxon>
        <taxon>Streptophyta</taxon>
        <taxon>Embryophyta</taxon>
        <taxon>Tracheophyta</taxon>
        <taxon>Spermatophyta</taxon>
        <taxon>Magnoliopsida</taxon>
        <taxon>eudicotyledons</taxon>
        <taxon>Gunneridae</taxon>
        <taxon>Pentapetalae</taxon>
        <taxon>rosids</taxon>
        <taxon>fabids</taxon>
        <taxon>Malpighiales</taxon>
        <taxon>Linaceae</taxon>
        <taxon>Linum</taxon>
    </lineage>
</organism>
<accession>A0AAV2E1N5</accession>
<evidence type="ECO:0000313" key="2">
    <source>
        <dbReference type="Proteomes" id="UP001497516"/>
    </source>
</evidence>
<sequence>MKIGKASSLPFLLSSSGRSRCSTGVHYRSLVILVDGGGRAAGEEHAEGLAAAEVDDRAGVGLYLRHSLSTLRTAKQNA</sequence>
<reference evidence="1 2" key="1">
    <citation type="submission" date="2024-04" db="EMBL/GenBank/DDBJ databases">
        <authorList>
            <person name="Fracassetti M."/>
        </authorList>
    </citation>
    <scope>NUCLEOTIDE SEQUENCE [LARGE SCALE GENOMIC DNA]</scope>
</reference>
<dbReference type="EMBL" id="OZ034816">
    <property type="protein sequence ID" value="CAL1379553.1"/>
    <property type="molecule type" value="Genomic_DNA"/>
</dbReference>
<dbReference type="AlphaFoldDB" id="A0AAV2E1N5"/>
<keyword evidence="2" id="KW-1185">Reference proteome</keyword>